<dbReference type="OrthoDB" id="1648091at2"/>
<gene>
    <name evidence="1" type="ORF">SAMN05421503_2720</name>
</gene>
<reference evidence="2" key="1">
    <citation type="submission" date="2017-09" db="EMBL/GenBank/DDBJ databases">
        <authorList>
            <person name="Varghese N."/>
            <person name="Submissions S."/>
        </authorList>
    </citation>
    <scope>NUCLEOTIDE SEQUENCE [LARGE SCALE GENOMIC DNA]</scope>
    <source>
        <strain evidence="2">CGMCC 1.8913</strain>
    </source>
</reference>
<accession>A0A285P1U3</accession>
<dbReference type="Gene3D" id="3.40.50.300">
    <property type="entry name" value="P-loop containing nucleotide triphosphate hydrolases"/>
    <property type="match status" value="1"/>
</dbReference>
<dbReference type="Pfam" id="PF13671">
    <property type="entry name" value="AAA_33"/>
    <property type="match status" value="1"/>
</dbReference>
<sequence length="205" mass="24420">MCKILILLAGFPGTGKTYLSKIIDENLGPYSIISPDDLKERYFDIYGYQNLKEKHKLMERAWKKYYEALEYQMYAEKKIISDYPFSKKQQPFLQRLTEKYQYKVVTIRLIADLDILYERQRKRDLDTSRHLSHVVSSYRIGDRLENRNEADGLLTYNEFIERCTTRGYDSFQMGKLVEVDVTDFSRVNYSELVEKLGLYLEESIH</sequence>
<dbReference type="AlphaFoldDB" id="A0A285P1U3"/>
<dbReference type="SUPFAM" id="SSF52540">
    <property type="entry name" value="P-loop containing nucleoside triphosphate hydrolases"/>
    <property type="match status" value="1"/>
</dbReference>
<dbReference type="GO" id="GO:0016301">
    <property type="term" value="F:kinase activity"/>
    <property type="evidence" value="ECO:0007669"/>
    <property type="project" value="UniProtKB-KW"/>
</dbReference>
<dbReference type="Proteomes" id="UP000219356">
    <property type="component" value="Unassembled WGS sequence"/>
</dbReference>
<dbReference type="InterPro" id="IPR027417">
    <property type="entry name" value="P-loop_NTPase"/>
</dbReference>
<dbReference type="EMBL" id="OBEK01000004">
    <property type="protein sequence ID" value="SNZ15699.1"/>
    <property type="molecule type" value="Genomic_DNA"/>
</dbReference>
<dbReference type="RefSeq" id="WP_097042946.1">
    <property type="nucleotide sequence ID" value="NZ_OBEK01000004.1"/>
</dbReference>
<proteinExistence type="predicted"/>
<name>A0A285P1U3_9BACI</name>
<keyword evidence="2" id="KW-1185">Reference proteome</keyword>
<organism evidence="1 2">
    <name type="scientific">Terribacillus aidingensis</name>
    <dbReference type="NCBI Taxonomy" id="586416"/>
    <lineage>
        <taxon>Bacteria</taxon>
        <taxon>Bacillati</taxon>
        <taxon>Bacillota</taxon>
        <taxon>Bacilli</taxon>
        <taxon>Bacillales</taxon>
        <taxon>Bacillaceae</taxon>
        <taxon>Terribacillus</taxon>
    </lineage>
</organism>
<keyword evidence="1" id="KW-0808">Transferase</keyword>
<protein>
    <submittedName>
        <fullName evidence="1">Predicted kinase</fullName>
    </submittedName>
</protein>
<keyword evidence="1" id="KW-0418">Kinase</keyword>
<evidence type="ECO:0000313" key="1">
    <source>
        <dbReference type="EMBL" id="SNZ15699.1"/>
    </source>
</evidence>
<evidence type="ECO:0000313" key="2">
    <source>
        <dbReference type="Proteomes" id="UP000219356"/>
    </source>
</evidence>